<evidence type="ECO:0000313" key="2">
    <source>
        <dbReference type="Proteomes" id="UP000001055"/>
    </source>
</evidence>
<accession>Q0UAB7</accession>
<dbReference type="AlphaFoldDB" id="Q0UAB7"/>
<proteinExistence type="predicted"/>
<dbReference type="KEGG" id="pno:SNOG_11297"/>
<gene>
    <name evidence="1" type="ORF">SNOG_11297</name>
</gene>
<organism evidence="1 2">
    <name type="scientific">Phaeosphaeria nodorum (strain SN15 / ATCC MYA-4574 / FGSC 10173)</name>
    <name type="common">Glume blotch fungus</name>
    <name type="synonym">Parastagonospora nodorum</name>
    <dbReference type="NCBI Taxonomy" id="321614"/>
    <lineage>
        <taxon>Eukaryota</taxon>
        <taxon>Fungi</taxon>
        <taxon>Dikarya</taxon>
        <taxon>Ascomycota</taxon>
        <taxon>Pezizomycotina</taxon>
        <taxon>Dothideomycetes</taxon>
        <taxon>Pleosporomycetidae</taxon>
        <taxon>Pleosporales</taxon>
        <taxon>Pleosporineae</taxon>
        <taxon>Phaeosphaeriaceae</taxon>
        <taxon>Parastagonospora</taxon>
    </lineage>
</organism>
<dbReference type="GeneID" id="5978450"/>
<evidence type="ECO:0000313" key="1">
    <source>
        <dbReference type="EMBL" id="EAT81005.1"/>
    </source>
</evidence>
<dbReference type="EMBL" id="CH445343">
    <property type="protein sequence ID" value="EAT81005.1"/>
    <property type="molecule type" value="Genomic_DNA"/>
</dbReference>
<protein>
    <submittedName>
        <fullName evidence="1">Uncharacterized protein</fullName>
    </submittedName>
</protein>
<dbReference type="Proteomes" id="UP000001055">
    <property type="component" value="Unassembled WGS sequence"/>
</dbReference>
<dbReference type="InParanoid" id="Q0UAB7"/>
<dbReference type="RefSeq" id="XP_001801542.1">
    <property type="nucleotide sequence ID" value="XM_001801490.1"/>
</dbReference>
<reference evidence="2" key="1">
    <citation type="journal article" date="2007" name="Plant Cell">
        <title>Dothideomycete-plant interactions illuminated by genome sequencing and EST analysis of the wheat pathogen Stagonospora nodorum.</title>
        <authorList>
            <person name="Hane J.K."/>
            <person name="Lowe R.G."/>
            <person name="Solomon P.S."/>
            <person name="Tan K.C."/>
            <person name="Schoch C.L."/>
            <person name="Spatafora J.W."/>
            <person name="Crous P.W."/>
            <person name="Kodira C."/>
            <person name="Birren B.W."/>
            <person name="Galagan J.E."/>
            <person name="Torriani S.F."/>
            <person name="McDonald B.A."/>
            <person name="Oliver R.P."/>
        </authorList>
    </citation>
    <scope>NUCLEOTIDE SEQUENCE [LARGE SCALE GENOMIC DNA]</scope>
    <source>
        <strain evidence="2">SN15 / ATCC MYA-4574 / FGSC 10173</strain>
    </source>
</reference>
<name>Q0UAB7_PHANO</name>
<sequence>MSDGRCALSSRGTPAWIGLRPQLDQRHAGLR</sequence>